<dbReference type="InterPro" id="IPR008979">
    <property type="entry name" value="Galactose-bd-like_sf"/>
</dbReference>
<sequence>MTDHQQPAQAGVATSRLRMWGYAAVLVAMAFSQSAGKMVADTKFDLLTNPARFLGNALHLWDPTAAFGQIQNQAYGYAWPMGPFFLVGSWLQLPPWVIQRLWWSLLLCLAFFGVVRLAQRLNLGTPMTQVLAGFAFVLTPRITTLLGGTSVEIWPMALAPWVLIPLVVGAERGSVRRAAAWSAVAVACCGGVNAIAVAAVLPLGVVWILTRARGPRKWPLLGWWTLFTVLATLWWSAPLLFLGRYSVPFLDYIENATITTVPTDLARTVLGQSDWVAYFAGIDYPAGQQLVTTPFLMLDAAVVAGFGLVGIAMRSNPHQRFLTWGLLTGLVLVGFGYADELAGFLAGDRVAWLDGPLAALRNLHKFDVVLRIPLVLGLAHALAVVAGYARDRASTWAARFLQAAAVLAVVALALPWAQDRMAPREGVVAVPDYWSDVAQYLHDTDDGTVSLEIPATTFGVYSWGNVHDDILQALAESPWAVRNVIPLAQPGNVAFLDAVSRAIESGHPSTTLAPFLAENGVGRLIVRNDLDRFQTGAPDPAYVRSVLTHSPGITLARSFGPEVGARAWTYAPGGNVRVVEGSGISARTGSVDVYDVDGAAAGTVTPTPQVLVGDPGSGLDQGMAALGPGPRVLAEDAGGSEQGEVLTDGTKRREVNFAAVRYNQSATMAATEPYRLRGPEKAHRFLEHPERWQTTESWARNVVQVTASTSQAYADAQPPLEIGSHPGAALDGDPATQWKSARHLDPTGQWWQETFSDPTYLDIVKVTIGRDSAPVQELQLQADDQSRVVPAPRPGQARTYNLDFAGATFLRITAAGRDLALPGSFALAEVEAPGVAAQRYLNLPVPDDRFPLDAISVTRDPDRAPCVMVGATYACDESLISPGEDGDTLARRFIPPYQSIYQLSATGSLRRTVDASLLLSSGISVTSDAPVRDVATSPVALGDGDLATTWIADDADDVVHLQFPEARTLGTMRLQVNAGAAAALPRELLLRAGNRHRTVQVSGSGEVRLPHWRTDELDLHVTDTRTAVATYGREFVRLPAGISELDLDGEPLNRDPLAERRFPCGTGPQITVAGQLRDTSLRASTRDLIRGATVPLHICGSADILLTQQATSLLALPNPLFRFDSATLAHENVPTRSPAPVDVARTGTGAPRSVDLPARPRASVLTLPQNVNGGWQATLGGQRLTPVRMDGWKQGWRVPAGEAGTVSLSYRPALPFTVLFVAGLVLALAVVAVAAWPRRRTRDAVEPPPLVSGRPGVPDLLVVLGAGSLLAGWWGLAGTAAAVVLGLALRRFPAWPWLAGGALVTGALALTADRFARQSWAVTWSQAWLLAAVCLVVAALAARRSRE</sequence>
<organism evidence="4 5">
    <name type="scientific">Nocardioides aquiterrae</name>
    <dbReference type="NCBI Taxonomy" id="203799"/>
    <lineage>
        <taxon>Bacteria</taxon>
        <taxon>Bacillati</taxon>
        <taxon>Actinomycetota</taxon>
        <taxon>Actinomycetes</taxon>
        <taxon>Propionibacteriales</taxon>
        <taxon>Nocardioidaceae</taxon>
        <taxon>Nocardioides</taxon>
    </lineage>
</organism>
<dbReference type="Gene3D" id="2.60.120.260">
    <property type="entry name" value="Galactose-binding domain-like"/>
    <property type="match status" value="1"/>
</dbReference>
<accession>A0ABN1UEU1</accession>
<feature type="transmembrane region" description="Helical" evidence="1">
    <location>
        <begin position="396"/>
        <end position="417"/>
    </location>
</feature>
<feature type="transmembrane region" description="Helical" evidence="1">
    <location>
        <begin position="1324"/>
        <end position="1342"/>
    </location>
</feature>
<feature type="transmembrane region" description="Helical" evidence="1">
    <location>
        <begin position="153"/>
        <end position="170"/>
    </location>
</feature>
<evidence type="ECO:0000259" key="3">
    <source>
        <dbReference type="Pfam" id="PF24607"/>
    </source>
</evidence>
<feature type="transmembrane region" description="Helical" evidence="1">
    <location>
        <begin position="1213"/>
        <end position="1236"/>
    </location>
</feature>
<dbReference type="Pfam" id="PF24607">
    <property type="entry name" value="CBM_AftD"/>
    <property type="match status" value="1"/>
</dbReference>
<dbReference type="Pfam" id="PF11847">
    <property type="entry name" value="GT-C_AftD"/>
    <property type="match status" value="1"/>
</dbReference>
<dbReference type="Proteomes" id="UP001499979">
    <property type="component" value="Unassembled WGS sequence"/>
</dbReference>
<feature type="transmembrane region" description="Helical" evidence="1">
    <location>
        <begin position="368"/>
        <end position="389"/>
    </location>
</feature>
<feature type="transmembrane region" description="Helical" evidence="1">
    <location>
        <begin position="1257"/>
        <end position="1288"/>
    </location>
</feature>
<evidence type="ECO:0000259" key="2">
    <source>
        <dbReference type="Pfam" id="PF11847"/>
    </source>
</evidence>
<feature type="domain" description="Alpha-(1-&gt;3)-arabinofuranosyltransferase N-terminal GT-C" evidence="2">
    <location>
        <begin position="25"/>
        <end position="676"/>
    </location>
</feature>
<feature type="transmembrane region" description="Helical" evidence="1">
    <location>
        <begin position="101"/>
        <end position="118"/>
    </location>
</feature>
<keyword evidence="1" id="KW-0472">Membrane</keyword>
<feature type="transmembrane region" description="Helical" evidence="1">
    <location>
        <begin position="182"/>
        <end position="209"/>
    </location>
</feature>
<dbReference type="InterPro" id="IPR021798">
    <property type="entry name" value="AftD_N"/>
</dbReference>
<dbReference type="InterPro" id="IPR056997">
    <property type="entry name" value="CBM_AftD"/>
</dbReference>
<feature type="transmembrane region" description="Helical" evidence="1">
    <location>
        <begin position="20"/>
        <end position="40"/>
    </location>
</feature>
<reference evidence="4 5" key="1">
    <citation type="journal article" date="2019" name="Int. J. Syst. Evol. Microbiol.">
        <title>The Global Catalogue of Microorganisms (GCM) 10K type strain sequencing project: providing services to taxonomists for standard genome sequencing and annotation.</title>
        <authorList>
            <consortium name="The Broad Institute Genomics Platform"/>
            <consortium name="The Broad Institute Genome Sequencing Center for Infectious Disease"/>
            <person name="Wu L."/>
            <person name="Ma J."/>
        </authorList>
    </citation>
    <scope>NUCLEOTIDE SEQUENCE [LARGE SCALE GENOMIC DNA]</scope>
    <source>
        <strain evidence="4 5">JCM 11813</strain>
    </source>
</reference>
<comment type="caution">
    <text evidence="4">The sequence shown here is derived from an EMBL/GenBank/DDBJ whole genome shotgun (WGS) entry which is preliminary data.</text>
</comment>
<feature type="transmembrane region" description="Helical" evidence="1">
    <location>
        <begin position="221"/>
        <end position="242"/>
    </location>
</feature>
<proteinExistence type="predicted"/>
<feature type="transmembrane region" description="Helical" evidence="1">
    <location>
        <begin position="321"/>
        <end position="338"/>
    </location>
</feature>
<dbReference type="RefSeq" id="WP_343907916.1">
    <property type="nucleotide sequence ID" value="NZ_BAAAJE010000011.1"/>
</dbReference>
<dbReference type="EMBL" id="BAAAJE010000011">
    <property type="protein sequence ID" value="GAA1145070.1"/>
    <property type="molecule type" value="Genomic_DNA"/>
</dbReference>
<name>A0ABN1UEU1_9ACTN</name>
<dbReference type="SUPFAM" id="SSF49785">
    <property type="entry name" value="Galactose-binding domain-like"/>
    <property type="match status" value="1"/>
</dbReference>
<keyword evidence="1" id="KW-1133">Transmembrane helix</keyword>
<evidence type="ECO:0000256" key="1">
    <source>
        <dbReference type="SAM" id="Phobius"/>
    </source>
</evidence>
<protein>
    <submittedName>
        <fullName evidence="4">Alpha-(1-&gt;3)-arabinofuranosyltransferase</fullName>
    </submittedName>
</protein>
<keyword evidence="5" id="KW-1185">Reference proteome</keyword>
<feature type="domain" description="Arabinofuranosyltransferase D third carbohydrate binding module" evidence="3">
    <location>
        <begin position="924"/>
        <end position="1048"/>
    </location>
</feature>
<feature type="transmembrane region" description="Helical" evidence="1">
    <location>
        <begin position="1294"/>
        <end position="1312"/>
    </location>
</feature>
<keyword evidence="1" id="KW-0812">Transmembrane</keyword>
<evidence type="ECO:0000313" key="4">
    <source>
        <dbReference type="EMBL" id="GAA1145070.1"/>
    </source>
</evidence>
<gene>
    <name evidence="4" type="ORF">GCM10009606_25330</name>
</gene>
<evidence type="ECO:0000313" key="5">
    <source>
        <dbReference type="Proteomes" id="UP001499979"/>
    </source>
</evidence>